<proteinExistence type="predicted"/>
<dbReference type="Gene3D" id="3.90.70.80">
    <property type="match status" value="1"/>
</dbReference>
<organism evidence="7">
    <name type="scientific">Petromyzon marinus</name>
    <name type="common">Sea lamprey</name>
    <dbReference type="NCBI Taxonomy" id="7757"/>
    <lineage>
        <taxon>Eukaryota</taxon>
        <taxon>Metazoa</taxon>
        <taxon>Chordata</taxon>
        <taxon>Craniata</taxon>
        <taxon>Vertebrata</taxon>
        <taxon>Cyclostomata</taxon>
        <taxon>Hyperoartia</taxon>
        <taxon>Petromyzontiformes</taxon>
        <taxon>Petromyzontidae</taxon>
        <taxon>Petromyzon</taxon>
    </lineage>
</organism>
<dbReference type="GO" id="GO:0016579">
    <property type="term" value="P:protein deubiquitination"/>
    <property type="evidence" value="ECO:0007669"/>
    <property type="project" value="TreeGrafter"/>
</dbReference>
<dbReference type="InterPro" id="IPR050704">
    <property type="entry name" value="Peptidase_C85-like"/>
</dbReference>
<keyword evidence="5" id="KW-0378">Hydrolase</keyword>
<dbReference type="GO" id="GO:0006508">
    <property type="term" value="P:proteolysis"/>
    <property type="evidence" value="ECO:0007669"/>
    <property type="project" value="UniProtKB-KW"/>
</dbReference>
<sequence length="323" mass="37148">VQPKSMYKHKRLAVVQPHSQQQSIDEYLSSHGLYRKFIAKDGSCLFRVVAEQVFHTQSLHLDVRKACVAFLRRNKDKFEAFVEGSFEDHLQQLSNPKEWGGDLEINALSIMYSRDFIIYQEPGRPPANVTEHGFKDKILLCFSNGNHYDSVYSRKFPAVAGICQAVLYELLYEHVFEVNRQTLRASVELYRSRKNHDSSSEEAILDSFGMWNTSGVHSGCSSLEPSEHGRHRVYKSARATNQIDDNVMKSLDPFVYRNVEFEVWVASRKEQHEADHGSAPGVHFSEGDQCLVRVEERGDRYYPAYITEIFTENGPVNVYVEEL</sequence>
<dbReference type="GO" id="GO:0061578">
    <property type="term" value="F:K63-linked deubiquitinase activity"/>
    <property type="evidence" value="ECO:0007669"/>
    <property type="project" value="TreeGrafter"/>
</dbReference>
<dbReference type="PANTHER" id="PTHR12419:SF115">
    <property type="entry name" value="PROTEIN OVARIAN TUMOR LOCUS-RELATED"/>
    <property type="match status" value="1"/>
</dbReference>
<dbReference type="InterPro" id="IPR038765">
    <property type="entry name" value="Papain-like_cys_pep_sf"/>
</dbReference>
<dbReference type="PANTHER" id="PTHR12419">
    <property type="entry name" value="OTU DOMAIN CONTAINING PROTEIN"/>
    <property type="match status" value="1"/>
</dbReference>
<dbReference type="EC" id="3.4.19.12" evidence="2"/>
<dbReference type="PROSITE" id="PS50802">
    <property type="entry name" value="OTU"/>
    <property type="match status" value="1"/>
</dbReference>
<dbReference type="AlphaFoldDB" id="S4RHX7"/>
<comment type="catalytic activity">
    <reaction evidence="1">
        <text>Thiol-dependent hydrolysis of ester, thioester, amide, peptide and isopeptide bonds formed by the C-terminal Gly of ubiquitin (a 76-residue protein attached to proteins as an intracellular targeting signal).</text>
        <dbReference type="EC" id="3.4.19.12"/>
    </reaction>
</comment>
<dbReference type="SUPFAM" id="SSF54001">
    <property type="entry name" value="Cysteine proteinases"/>
    <property type="match status" value="1"/>
</dbReference>
<evidence type="ECO:0000313" key="7">
    <source>
        <dbReference type="Ensembl" id="ENSPMAP00000004809.1"/>
    </source>
</evidence>
<keyword evidence="4" id="KW-0833">Ubl conjugation pathway</keyword>
<keyword evidence="3" id="KW-0645">Protease</keyword>
<feature type="domain" description="OTU" evidence="6">
    <location>
        <begin position="33"/>
        <end position="154"/>
    </location>
</feature>
<evidence type="ECO:0000256" key="2">
    <source>
        <dbReference type="ARBA" id="ARBA00012759"/>
    </source>
</evidence>
<dbReference type="InterPro" id="IPR003323">
    <property type="entry name" value="OTU_dom"/>
</dbReference>
<dbReference type="GeneTree" id="ENSGT00940000159922"/>
<dbReference type="Ensembl" id="ENSPMAT00000004828.1">
    <property type="protein sequence ID" value="ENSPMAP00000004809.1"/>
    <property type="gene ID" value="ENSPMAG00000004391.1"/>
</dbReference>
<evidence type="ECO:0000259" key="6">
    <source>
        <dbReference type="PROSITE" id="PS50802"/>
    </source>
</evidence>
<dbReference type="STRING" id="7757.ENSPMAP00000004809"/>
<evidence type="ECO:0000256" key="5">
    <source>
        <dbReference type="ARBA" id="ARBA00022807"/>
    </source>
</evidence>
<dbReference type="OMA" id="CQAVAFK"/>
<evidence type="ECO:0000256" key="3">
    <source>
        <dbReference type="ARBA" id="ARBA00022670"/>
    </source>
</evidence>
<accession>S4RHX7</accession>
<reference evidence="7" key="1">
    <citation type="submission" date="2025-08" db="UniProtKB">
        <authorList>
            <consortium name="Ensembl"/>
        </authorList>
    </citation>
    <scope>IDENTIFICATION</scope>
</reference>
<evidence type="ECO:0000256" key="1">
    <source>
        <dbReference type="ARBA" id="ARBA00000707"/>
    </source>
</evidence>
<name>S4RHX7_PETMA</name>
<reference evidence="7" key="2">
    <citation type="submission" date="2025-09" db="UniProtKB">
        <authorList>
            <consortium name="Ensembl"/>
        </authorList>
    </citation>
    <scope>IDENTIFICATION</scope>
</reference>
<dbReference type="GO" id="GO:0004843">
    <property type="term" value="F:cysteine-type deubiquitinase activity"/>
    <property type="evidence" value="ECO:0007669"/>
    <property type="project" value="UniProtKB-EC"/>
</dbReference>
<evidence type="ECO:0000256" key="4">
    <source>
        <dbReference type="ARBA" id="ARBA00022786"/>
    </source>
</evidence>
<keyword evidence="5" id="KW-0788">Thiol protease</keyword>
<dbReference type="HOGENOM" id="CLU_042968_0_0_1"/>
<dbReference type="Pfam" id="PF02338">
    <property type="entry name" value="OTU"/>
    <property type="match status" value="1"/>
</dbReference>
<protein>
    <recommendedName>
        <fullName evidence="2">ubiquitinyl hydrolase 1</fullName>
        <ecNumber evidence="2">3.4.19.12</ecNumber>
    </recommendedName>
</protein>